<evidence type="ECO:0000313" key="3">
    <source>
        <dbReference type="Proteomes" id="UP000021315"/>
    </source>
</evidence>
<feature type="region of interest" description="Disordered" evidence="1">
    <location>
        <begin position="1"/>
        <end position="21"/>
    </location>
</feature>
<comment type="caution">
    <text evidence="2">The sequence shown here is derived from an EMBL/GenBank/DDBJ whole genome shotgun (WGS) entry which is preliminary data.</text>
</comment>
<reference evidence="2" key="1">
    <citation type="submission" date="2014-02" db="EMBL/GenBank/DDBJ databases">
        <title>Expanding our view of genomic diversity in Candidatus Accumulibacter clades.</title>
        <authorList>
            <person name="Skennerton C.T."/>
            <person name="Barr J.J."/>
            <person name="Slater F.R."/>
            <person name="Bond P.L."/>
            <person name="Tyson G.W."/>
        </authorList>
    </citation>
    <scope>NUCLEOTIDE SEQUENCE [LARGE SCALE GENOMIC DNA]</scope>
</reference>
<name>A0A080M7B0_9PROT</name>
<keyword evidence="3" id="KW-1185">Reference proteome</keyword>
<gene>
    <name evidence="2" type="ORF">AW06_001779</name>
</gene>
<protein>
    <submittedName>
        <fullName evidence="2">Uncharacterized protein</fullName>
    </submittedName>
</protein>
<evidence type="ECO:0000256" key="1">
    <source>
        <dbReference type="SAM" id="MobiDB-lite"/>
    </source>
</evidence>
<dbReference type="AlphaFoldDB" id="A0A080M7B0"/>
<dbReference type="STRING" id="1453999.AW06_001779"/>
<sequence>MDPEAVPSAAEPTRRRHVGERHQRVVAPGLAVDRPLQGGDAAVGGYRCDQRAHVSQSDAGLVRHSPLGGEAMKSSRKPVATVLAVPLNTWSWDSACSL</sequence>
<dbReference type="EMBL" id="JDST02000033">
    <property type="protein sequence ID" value="KFB77123.1"/>
    <property type="molecule type" value="Genomic_DNA"/>
</dbReference>
<organism evidence="2 3">
    <name type="scientific">Candidatus Accumulibacter cognatus</name>
    <dbReference type="NCBI Taxonomy" id="2954383"/>
    <lineage>
        <taxon>Bacteria</taxon>
        <taxon>Pseudomonadati</taxon>
        <taxon>Pseudomonadota</taxon>
        <taxon>Betaproteobacteria</taxon>
        <taxon>Candidatus Accumulibacter</taxon>
    </lineage>
</organism>
<evidence type="ECO:0000313" key="2">
    <source>
        <dbReference type="EMBL" id="KFB77123.1"/>
    </source>
</evidence>
<proteinExistence type="predicted"/>
<dbReference type="Proteomes" id="UP000021315">
    <property type="component" value="Unassembled WGS sequence"/>
</dbReference>
<accession>A0A080M7B0</accession>